<reference evidence="2 3" key="1">
    <citation type="submission" date="2015-12" db="EMBL/GenBank/DDBJ databases">
        <title>Draft genome sequence of Moniliophthora roreri, the causal agent of frosty pod rot of cacao.</title>
        <authorList>
            <person name="Aime M.C."/>
            <person name="Diaz-Valderrama J.R."/>
            <person name="Kijpornyongpan T."/>
            <person name="Phillips-Mora W."/>
        </authorList>
    </citation>
    <scope>NUCLEOTIDE SEQUENCE [LARGE SCALE GENOMIC DNA]</scope>
    <source>
        <strain evidence="2 3">MCA 2952</strain>
    </source>
</reference>
<evidence type="ECO:0000313" key="3">
    <source>
        <dbReference type="Proteomes" id="UP000054988"/>
    </source>
</evidence>
<evidence type="ECO:0000259" key="1">
    <source>
        <dbReference type="Pfam" id="PF20415"/>
    </source>
</evidence>
<sequence length="394" mass="42492">MSEPYVFRPTPSASGYNAGYATPQSSPFIPAAALPGSASPYTSPYRNAVPLPSPYTSPYRNSIPLPGAPNTASGVPFPTYDPNVTYDSFYGPTRPRRPSWHAPVGSPYLSTGDDPYLRTRRRSFGGADSYFANNPYPYAWAASFGGPYANYAATPPHANYGGGSPYGMHTPLPALPSTPGAFHLHPWLNAEAWRGDFIFDLSSHYFNPIQALTYERRPDGSMGLGQTRLAPMDIMMQQATVPGVTRMRVVCDLIPQWPIDISYNDQVGGGNMGAIAFAPDPLAGTHVPPISMLDVLMCIHRSLHTRITHADWARLNSQEEAAVARAYTQRCKALGHQGAQAYIGGQVGVGAFGPDVEAAALAQGVKRVDFLLGKTWFRGGVVDWAEGVIKLIVA</sequence>
<dbReference type="Proteomes" id="UP000054988">
    <property type="component" value="Unassembled WGS sequence"/>
</dbReference>
<accession>A0A0W0F8I4</accession>
<dbReference type="InterPro" id="IPR046522">
    <property type="entry name" value="DUF6699"/>
</dbReference>
<evidence type="ECO:0000313" key="2">
    <source>
        <dbReference type="EMBL" id="KTB32634.1"/>
    </source>
</evidence>
<gene>
    <name evidence="2" type="ORF">WG66_14788</name>
</gene>
<proteinExistence type="predicted"/>
<dbReference type="EMBL" id="LATX01002209">
    <property type="protein sequence ID" value="KTB32634.1"/>
    <property type="molecule type" value="Genomic_DNA"/>
</dbReference>
<feature type="domain" description="DUF6699" evidence="1">
    <location>
        <begin position="229"/>
        <end position="379"/>
    </location>
</feature>
<comment type="caution">
    <text evidence="2">The sequence shown here is derived from an EMBL/GenBank/DDBJ whole genome shotgun (WGS) entry which is preliminary data.</text>
</comment>
<protein>
    <recommendedName>
        <fullName evidence="1">DUF6699 domain-containing protein</fullName>
    </recommendedName>
</protein>
<dbReference type="AlphaFoldDB" id="A0A0W0F8I4"/>
<organism evidence="2 3">
    <name type="scientific">Moniliophthora roreri</name>
    <name type="common">Frosty pod rot fungus</name>
    <name type="synonym">Monilia roreri</name>
    <dbReference type="NCBI Taxonomy" id="221103"/>
    <lineage>
        <taxon>Eukaryota</taxon>
        <taxon>Fungi</taxon>
        <taxon>Dikarya</taxon>
        <taxon>Basidiomycota</taxon>
        <taxon>Agaricomycotina</taxon>
        <taxon>Agaricomycetes</taxon>
        <taxon>Agaricomycetidae</taxon>
        <taxon>Agaricales</taxon>
        <taxon>Marasmiineae</taxon>
        <taxon>Marasmiaceae</taxon>
        <taxon>Moniliophthora</taxon>
    </lineage>
</organism>
<name>A0A0W0F8I4_MONRR</name>
<dbReference type="Pfam" id="PF20415">
    <property type="entry name" value="DUF6699"/>
    <property type="match status" value="1"/>
</dbReference>
<dbReference type="eggNOG" id="ENOG502R146">
    <property type="taxonomic scope" value="Eukaryota"/>
</dbReference>